<keyword evidence="4" id="KW-1185">Reference proteome</keyword>
<name>A0A2S5B6T4_9BASI</name>
<evidence type="ECO:0000313" key="3">
    <source>
        <dbReference type="EMBL" id="POY72494.1"/>
    </source>
</evidence>
<feature type="compositionally biased region" description="Basic and acidic residues" evidence="2">
    <location>
        <begin position="406"/>
        <end position="434"/>
    </location>
</feature>
<keyword evidence="1" id="KW-0175">Coiled coil</keyword>
<gene>
    <name evidence="3" type="ORF">BMF94_4320</name>
</gene>
<dbReference type="OrthoDB" id="2529882at2759"/>
<evidence type="ECO:0000313" key="4">
    <source>
        <dbReference type="Proteomes" id="UP000237144"/>
    </source>
</evidence>
<comment type="caution">
    <text evidence="3">The sequence shown here is derived from an EMBL/GenBank/DDBJ whole genome shotgun (WGS) entry which is preliminary data.</text>
</comment>
<feature type="region of interest" description="Disordered" evidence="2">
    <location>
        <begin position="402"/>
        <end position="434"/>
    </location>
</feature>
<reference evidence="3 4" key="1">
    <citation type="journal article" date="2018" name="Front. Microbiol.">
        <title>Prospects for Fungal Bioremediation of Acidic Radioactive Waste Sites: Characterization and Genome Sequence of Rhodotorula taiwanensis MD1149.</title>
        <authorList>
            <person name="Tkavc R."/>
            <person name="Matrosova V.Y."/>
            <person name="Grichenko O.E."/>
            <person name="Gostincar C."/>
            <person name="Volpe R.P."/>
            <person name="Klimenkova P."/>
            <person name="Gaidamakova E.K."/>
            <person name="Zhou C.E."/>
            <person name="Stewart B.J."/>
            <person name="Lyman M.G."/>
            <person name="Malfatti S.A."/>
            <person name="Rubinfeld B."/>
            <person name="Courtot M."/>
            <person name="Singh J."/>
            <person name="Dalgard C.L."/>
            <person name="Hamilton T."/>
            <person name="Frey K.G."/>
            <person name="Gunde-Cimerman N."/>
            <person name="Dugan L."/>
            <person name="Daly M.J."/>
        </authorList>
    </citation>
    <scope>NUCLEOTIDE SEQUENCE [LARGE SCALE GENOMIC DNA]</scope>
    <source>
        <strain evidence="3 4">MD1149</strain>
    </source>
</reference>
<organism evidence="3 4">
    <name type="scientific">Rhodotorula taiwanensis</name>
    <dbReference type="NCBI Taxonomy" id="741276"/>
    <lineage>
        <taxon>Eukaryota</taxon>
        <taxon>Fungi</taxon>
        <taxon>Dikarya</taxon>
        <taxon>Basidiomycota</taxon>
        <taxon>Pucciniomycotina</taxon>
        <taxon>Microbotryomycetes</taxon>
        <taxon>Sporidiobolales</taxon>
        <taxon>Sporidiobolaceae</taxon>
        <taxon>Rhodotorula</taxon>
    </lineage>
</organism>
<evidence type="ECO:0000256" key="2">
    <source>
        <dbReference type="SAM" id="MobiDB-lite"/>
    </source>
</evidence>
<proteinExistence type="predicted"/>
<feature type="coiled-coil region" evidence="1">
    <location>
        <begin position="275"/>
        <end position="326"/>
    </location>
</feature>
<dbReference type="AlphaFoldDB" id="A0A2S5B6T4"/>
<dbReference type="Proteomes" id="UP000237144">
    <property type="component" value="Unassembled WGS sequence"/>
</dbReference>
<dbReference type="EMBL" id="PJQD01000048">
    <property type="protein sequence ID" value="POY72494.1"/>
    <property type="molecule type" value="Genomic_DNA"/>
</dbReference>
<accession>A0A2S5B6T4</accession>
<sequence length="434" mass="49407">MAYLPGSYHEGAYESGLSGFGDDYYDYGSRPGDSYLSDPYGDPYYGEEGLRWAHHEPYYPDLDFVHEPIGVYDAWGDESWDADQYALADLMYYQQQLELDTALTEAQRLRRWEERLAWEQLDEAERALRYDELAASGALGALGLAGGFWGRRFGHMDHDLSYLRSVPLQRGVFGGPYRYSFARNPVLSQRYSPYLSRHRFRAYQQPIQPQSMPYRSQRLSSPAIAGIGLREQELMNRLRIAELRVSRVSSSKPTDFRAASASLTGLDAASRAQALEDARRLRTEIESEARLAREIDRSERRSDALYAAAEADAERREWRHEAAEQQGIDRLEAAANDLLARPLYGALSCCQSSDNAADSLLPRIRIRVSLLARNYAHFPSTALITIESVNEDSMCTGERFTHHAQRTREHEKESQKHAAETGTRETSVHELQTE</sequence>
<evidence type="ECO:0000256" key="1">
    <source>
        <dbReference type="SAM" id="Coils"/>
    </source>
</evidence>
<protein>
    <submittedName>
        <fullName evidence="3">Uncharacterized protein</fullName>
    </submittedName>
</protein>